<feature type="binding site" evidence="4">
    <location>
        <position position="6"/>
    </location>
    <ligand>
        <name>a divalent metal cation</name>
        <dbReference type="ChEBI" id="CHEBI:60240"/>
        <label>1</label>
    </ligand>
</feature>
<dbReference type="EMBL" id="CP098242">
    <property type="protein sequence ID" value="WAW09958.1"/>
    <property type="molecule type" value="Genomic_DNA"/>
</dbReference>
<dbReference type="GO" id="GO:0005829">
    <property type="term" value="C:cytosol"/>
    <property type="evidence" value="ECO:0007669"/>
    <property type="project" value="TreeGrafter"/>
</dbReference>
<dbReference type="GO" id="GO:0016788">
    <property type="term" value="F:hydrolase activity, acting on ester bonds"/>
    <property type="evidence" value="ECO:0007669"/>
    <property type="project" value="InterPro"/>
</dbReference>
<name>A0A9E9P3F9_9BURK</name>
<dbReference type="GO" id="GO:0004536">
    <property type="term" value="F:DNA nuclease activity"/>
    <property type="evidence" value="ECO:0007669"/>
    <property type="project" value="InterPro"/>
</dbReference>
<sequence length="266" mass="29667">MYVDSHCHIHFPALAKRLPEVLSNMKKNSVSHALVVSISLNDIPDVLKLCEQHDNLYAAVGVHPGRKENKQPDVKTLVEYAKHPKVVAIGETGLDYHHVKGDRDWQFERFRIQIRASRECGKPLIIHAREAADDVIRVLKEEGAGTDAGGYGGIMHCFNETMPIAKAAMEMGFYISFSGVITYPNARELQHVARLIPLNRILIETDAPYLSPQSIRGKQNEPAYVSEVAAQLAKIKGVPVARIARESAQNFFRLFGLTHLLEAEKA</sequence>
<feature type="binding site" evidence="4">
    <location>
        <position position="206"/>
    </location>
    <ligand>
        <name>a divalent metal cation</name>
        <dbReference type="ChEBI" id="CHEBI:60240"/>
        <label>1</label>
    </ligand>
</feature>
<dbReference type="FunFam" id="3.20.20.140:FF:000005">
    <property type="entry name" value="TatD family hydrolase"/>
    <property type="match status" value="1"/>
</dbReference>
<evidence type="ECO:0000256" key="2">
    <source>
        <dbReference type="ARBA" id="ARBA00022723"/>
    </source>
</evidence>
<dbReference type="KEGG" id="ovb:NB640_12165"/>
<dbReference type="CDD" id="cd01310">
    <property type="entry name" value="TatD_DNAse"/>
    <property type="match status" value="1"/>
</dbReference>
<dbReference type="InterPro" id="IPR018228">
    <property type="entry name" value="DNase_TatD-rel_CS"/>
</dbReference>
<dbReference type="PANTHER" id="PTHR46124">
    <property type="entry name" value="D-AMINOACYL-TRNA DEACYLASE"/>
    <property type="match status" value="1"/>
</dbReference>
<dbReference type="PROSITE" id="PS01091">
    <property type="entry name" value="TATD_3"/>
    <property type="match status" value="1"/>
</dbReference>
<evidence type="ECO:0000313" key="5">
    <source>
        <dbReference type="EMBL" id="WAW09958.1"/>
    </source>
</evidence>
<reference evidence="5" key="1">
    <citation type="journal article" date="2022" name="Front. Microbiol.">
        <title>New perspectives on an old grouping: The genomic and phenotypic variability of Oxalobacter formigenes and the implications for calcium oxalate stone prevention.</title>
        <authorList>
            <person name="Chmiel J.A."/>
            <person name="Carr C."/>
            <person name="Stuivenberg G.A."/>
            <person name="Venema R."/>
            <person name="Chanyi R.M."/>
            <person name="Al K.F."/>
            <person name="Giguere D."/>
            <person name="Say H."/>
            <person name="Akouris P.P."/>
            <person name="Dominguez Romero S.A."/>
            <person name="Kwong A."/>
            <person name="Tai V."/>
            <person name="Koval S.F."/>
            <person name="Razvi H."/>
            <person name="Bjazevic J."/>
            <person name="Burton J.P."/>
        </authorList>
    </citation>
    <scope>NUCLEOTIDE SEQUENCE</scope>
    <source>
        <strain evidence="5">WoOx3</strain>
    </source>
</reference>
<evidence type="ECO:0000313" key="6">
    <source>
        <dbReference type="Proteomes" id="UP001156215"/>
    </source>
</evidence>
<organism evidence="5 6">
    <name type="scientific">Oxalobacter vibrioformis</name>
    <dbReference type="NCBI Taxonomy" id="933080"/>
    <lineage>
        <taxon>Bacteria</taxon>
        <taxon>Pseudomonadati</taxon>
        <taxon>Pseudomonadota</taxon>
        <taxon>Betaproteobacteria</taxon>
        <taxon>Burkholderiales</taxon>
        <taxon>Oxalobacteraceae</taxon>
        <taxon>Oxalobacter</taxon>
    </lineage>
</organism>
<keyword evidence="3 5" id="KW-0378">Hydrolase</keyword>
<dbReference type="RefSeq" id="WP_269308961.1">
    <property type="nucleotide sequence ID" value="NZ_CP098242.1"/>
</dbReference>
<evidence type="ECO:0000256" key="1">
    <source>
        <dbReference type="ARBA" id="ARBA00009275"/>
    </source>
</evidence>
<comment type="similarity">
    <text evidence="1">Belongs to the metallo-dependent hydrolases superfamily. TatD-type hydrolase family.</text>
</comment>
<dbReference type="PANTHER" id="PTHR46124:SF2">
    <property type="entry name" value="D-AMINOACYL-TRNA DEACYLASE"/>
    <property type="match status" value="1"/>
</dbReference>
<keyword evidence="2 4" id="KW-0479">Metal-binding</keyword>
<dbReference type="AlphaFoldDB" id="A0A9E9P3F9"/>
<dbReference type="Gene3D" id="3.20.20.140">
    <property type="entry name" value="Metal-dependent hydrolases"/>
    <property type="match status" value="1"/>
</dbReference>
<dbReference type="PIRSF" id="PIRSF005902">
    <property type="entry name" value="DNase_TatD"/>
    <property type="match status" value="1"/>
</dbReference>
<dbReference type="NCBIfam" id="TIGR00010">
    <property type="entry name" value="YchF/TatD family DNA exonuclease"/>
    <property type="match status" value="1"/>
</dbReference>
<feature type="binding site" evidence="4">
    <location>
        <position position="8"/>
    </location>
    <ligand>
        <name>a divalent metal cation</name>
        <dbReference type="ChEBI" id="CHEBI:60240"/>
        <label>1</label>
    </ligand>
</feature>
<feature type="binding site" evidence="4">
    <location>
        <position position="127"/>
    </location>
    <ligand>
        <name>a divalent metal cation</name>
        <dbReference type="ChEBI" id="CHEBI:60240"/>
        <label>2</label>
    </ligand>
</feature>
<feature type="binding site" evidence="4">
    <location>
        <position position="91"/>
    </location>
    <ligand>
        <name>a divalent metal cation</name>
        <dbReference type="ChEBI" id="CHEBI:60240"/>
        <label>1</label>
    </ligand>
</feature>
<protein>
    <submittedName>
        <fullName evidence="5">TatD family hydrolase</fullName>
    </submittedName>
</protein>
<accession>A0A9E9P3F9</accession>
<evidence type="ECO:0000256" key="3">
    <source>
        <dbReference type="ARBA" id="ARBA00022801"/>
    </source>
</evidence>
<dbReference type="InterPro" id="IPR015991">
    <property type="entry name" value="TatD/YcfH-like"/>
</dbReference>
<dbReference type="PROSITE" id="PS01090">
    <property type="entry name" value="TATD_2"/>
    <property type="match status" value="1"/>
</dbReference>
<proteinExistence type="inferred from homology"/>
<keyword evidence="6" id="KW-1185">Reference proteome</keyword>
<feature type="binding site" evidence="4">
    <location>
        <position position="156"/>
    </location>
    <ligand>
        <name>a divalent metal cation</name>
        <dbReference type="ChEBI" id="CHEBI:60240"/>
        <label>2</label>
    </ligand>
</feature>
<evidence type="ECO:0000256" key="4">
    <source>
        <dbReference type="PIRSR" id="PIRSR005902-1"/>
    </source>
</evidence>
<dbReference type="SUPFAM" id="SSF51556">
    <property type="entry name" value="Metallo-dependent hydrolases"/>
    <property type="match status" value="1"/>
</dbReference>
<gene>
    <name evidence="5" type="ORF">NB640_12165</name>
</gene>
<dbReference type="GO" id="GO:0046872">
    <property type="term" value="F:metal ion binding"/>
    <property type="evidence" value="ECO:0007669"/>
    <property type="project" value="UniProtKB-KW"/>
</dbReference>
<dbReference type="Proteomes" id="UP001156215">
    <property type="component" value="Chromosome"/>
</dbReference>
<dbReference type="InterPro" id="IPR001130">
    <property type="entry name" value="TatD-like"/>
</dbReference>
<dbReference type="Pfam" id="PF01026">
    <property type="entry name" value="TatD_DNase"/>
    <property type="match status" value="1"/>
</dbReference>
<dbReference type="InterPro" id="IPR032466">
    <property type="entry name" value="Metal_Hydrolase"/>
</dbReference>